<keyword evidence="3" id="KW-0812">Transmembrane</keyword>
<protein>
    <submittedName>
        <fullName evidence="7">Propionyl-CoA carboxylase beta chain, mitochondrial</fullName>
    </submittedName>
</protein>
<gene>
    <name evidence="7" type="ORF">H920_02531</name>
</gene>
<keyword evidence="4" id="KW-1133">Transmembrane helix</keyword>
<keyword evidence="2" id="KW-0436">Ligase</keyword>
<evidence type="ECO:0000256" key="3">
    <source>
        <dbReference type="ARBA" id="ARBA00022692"/>
    </source>
</evidence>
<evidence type="ECO:0000256" key="4">
    <source>
        <dbReference type="ARBA" id="ARBA00022989"/>
    </source>
</evidence>
<dbReference type="GO" id="GO:0016020">
    <property type="term" value="C:membrane"/>
    <property type="evidence" value="ECO:0007669"/>
    <property type="project" value="UniProtKB-SubCell"/>
</dbReference>
<dbReference type="Pfam" id="PF13853">
    <property type="entry name" value="7tm_4"/>
    <property type="match status" value="1"/>
</dbReference>
<proteinExistence type="predicted"/>
<reference evidence="7 8" key="1">
    <citation type="submission" date="2013-11" db="EMBL/GenBank/DDBJ databases">
        <title>The Damaraland mole rat (Fukomys damarensis) genome and evolution of African mole rats.</title>
        <authorList>
            <person name="Gladyshev V.N."/>
            <person name="Fang X."/>
        </authorList>
    </citation>
    <scope>NUCLEOTIDE SEQUENCE [LARGE SCALE GENOMIC DNA]</scope>
    <source>
        <tissue evidence="7">Liver</tissue>
    </source>
</reference>
<dbReference type="GO" id="GO:0007186">
    <property type="term" value="P:G protein-coupled receptor signaling pathway"/>
    <property type="evidence" value="ECO:0007669"/>
    <property type="project" value="InterPro"/>
</dbReference>
<name>A0A091EKE3_FUKDA</name>
<dbReference type="PANTHER" id="PTHR43842:SF2">
    <property type="entry name" value="PROPIONYL-COA CARBOXYLASE BETA CHAIN, MITOCHONDRIAL"/>
    <property type="match status" value="1"/>
</dbReference>
<dbReference type="InterPro" id="IPR029045">
    <property type="entry name" value="ClpP/crotonase-like_dom_sf"/>
</dbReference>
<evidence type="ECO:0000313" key="7">
    <source>
        <dbReference type="EMBL" id="KFO36021.1"/>
    </source>
</evidence>
<evidence type="ECO:0000256" key="5">
    <source>
        <dbReference type="ARBA" id="ARBA00023136"/>
    </source>
</evidence>
<dbReference type="EMBL" id="KN121558">
    <property type="protein sequence ID" value="KFO36021.1"/>
    <property type="molecule type" value="Genomic_DNA"/>
</dbReference>
<dbReference type="Gene3D" id="3.90.226.10">
    <property type="entry name" value="2-enoyl-CoA Hydratase, Chain A, domain 1"/>
    <property type="match status" value="1"/>
</dbReference>
<dbReference type="InterPro" id="IPR051047">
    <property type="entry name" value="AccD/PCCB"/>
</dbReference>
<dbReference type="InterPro" id="IPR000725">
    <property type="entry name" value="Olfact_rcpt"/>
</dbReference>
<evidence type="ECO:0000256" key="6">
    <source>
        <dbReference type="ARBA" id="ARBA00023224"/>
    </source>
</evidence>
<dbReference type="AlphaFoldDB" id="A0A091EKE3"/>
<evidence type="ECO:0000256" key="1">
    <source>
        <dbReference type="ARBA" id="ARBA00004141"/>
    </source>
</evidence>
<dbReference type="GO" id="GO:0004658">
    <property type="term" value="F:propionyl-CoA carboxylase activity"/>
    <property type="evidence" value="ECO:0007669"/>
    <property type="project" value="TreeGrafter"/>
</dbReference>
<evidence type="ECO:0000256" key="2">
    <source>
        <dbReference type="ARBA" id="ARBA00022598"/>
    </source>
</evidence>
<dbReference type="PANTHER" id="PTHR43842">
    <property type="entry name" value="PROPIONYL-COA CARBOXYLASE BETA CHAIN"/>
    <property type="match status" value="1"/>
</dbReference>
<dbReference type="GO" id="GO:0005739">
    <property type="term" value="C:mitochondrion"/>
    <property type="evidence" value="ECO:0007669"/>
    <property type="project" value="TreeGrafter"/>
</dbReference>
<dbReference type="SUPFAM" id="SSF52096">
    <property type="entry name" value="ClpP/crotonase"/>
    <property type="match status" value="1"/>
</dbReference>
<organism evidence="7 8">
    <name type="scientific">Fukomys damarensis</name>
    <name type="common">Damaraland mole rat</name>
    <name type="synonym">Cryptomys damarensis</name>
    <dbReference type="NCBI Taxonomy" id="885580"/>
    <lineage>
        <taxon>Eukaryota</taxon>
        <taxon>Metazoa</taxon>
        <taxon>Chordata</taxon>
        <taxon>Craniata</taxon>
        <taxon>Vertebrata</taxon>
        <taxon>Euteleostomi</taxon>
        <taxon>Mammalia</taxon>
        <taxon>Eutheria</taxon>
        <taxon>Euarchontoglires</taxon>
        <taxon>Glires</taxon>
        <taxon>Rodentia</taxon>
        <taxon>Hystricomorpha</taxon>
        <taxon>Bathyergidae</taxon>
        <taxon>Fukomys</taxon>
    </lineage>
</organism>
<sequence length="123" mass="13429">MGANGTVEIIFKGHEDVEAAQEECVEKFANPFPTTVRGFVDDIIQPFSTHAQICCDLDVLASKKICSVLIFYMPMLGVAMLHCSARDVSPMIHILMAKHLPAGATPDESHCVLCENLSNPRKA</sequence>
<accession>A0A091EKE3</accession>
<dbReference type="Proteomes" id="UP000028990">
    <property type="component" value="Unassembled WGS sequence"/>
</dbReference>
<keyword evidence="6" id="KW-0807">Transducer</keyword>
<evidence type="ECO:0000313" key="8">
    <source>
        <dbReference type="Proteomes" id="UP000028990"/>
    </source>
</evidence>
<keyword evidence="8" id="KW-1185">Reference proteome</keyword>
<dbReference type="GO" id="GO:0004984">
    <property type="term" value="F:olfactory receptor activity"/>
    <property type="evidence" value="ECO:0007669"/>
    <property type="project" value="InterPro"/>
</dbReference>
<comment type="subcellular location">
    <subcellularLocation>
        <location evidence="1">Membrane</location>
        <topology evidence="1">Multi-pass membrane protein</topology>
    </subcellularLocation>
</comment>
<keyword evidence="5" id="KW-0472">Membrane</keyword>